<dbReference type="GO" id="GO:1990404">
    <property type="term" value="F:NAD+-protein mono-ADP-ribosyltransferase activity"/>
    <property type="evidence" value="ECO:0007669"/>
    <property type="project" value="TreeGrafter"/>
</dbReference>
<dbReference type="SUPFAM" id="SSF142921">
    <property type="entry name" value="WGR domain-like"/>
    <property type="match status" value="1"/>
</dbReference>
<dbReference type="Proteomes" id="UP000663853">
    <property type="component" value="Unassembled WGS sequence"/>
</dbReference>
<comment type="caution">
    <text evidence="20">The sequence shown here is derived from an EMBL/GenBank/DDBJ whole genome shotgun (WGS) entry which is preliminary data.</text>
</comment>
<evidence type="ECO:0000256" key="15">
    <source>
        <dbReference type="RuleBase" id="RU362114"/>
    </source>
</evidence>
<evidence type="ECO:0000256" key="13">
    <source>
        <dbReference type="ARBA" id="ARBA00024347"/>
    </source>
</evidence>
<comment type="catalytic activity">
    <reaction evidence="14">
        <text>NAD(+) + (ADP-D-ribosyl)n-acceptor = nicotinamide + (ADP-D-ribosyl)n+1-acceptor + H(+).</text>
        <dbReference type="EC" id="2.4.2.30"/>
    </reaction>
</comment>
<evidence type="ECO:0000256" key="1">
    <source>
        <dbReference type="ARBA" id="ARBA00004123"/>
    </source>
</evidence>
<keyword evidence="5" id="KW-0479">Metal-binding</keyword>
<evidence type="ECO:0000256" key="14">
    <source>
        <dbReference type="ARBA" id="ARBA00033987"/>
    </source>
</evidence>
<proteinExistence type="inferred from homology"/>
<feature type="domain" description="PARP catalytic" evidence="17">
    <location>
        <begin position="419"/>
        <end position="656"/>
    </location>
</feature>
<dbReference type="Pfam" id="PF02877">
    <property type="entry name" value="PARP_reg"/>
    <property type="match status" value="1"/>
</dbReference>
<feature type="region of interest" description="Disordered" evidence="16">
    <location>
        <begin position="256"/>
        <end position="283"/>
    </location>
</feature>
<keyword evidence="12" id="KW-0539">Nucleus</keyword>
<feature type="compositionally biased region" description="Basic and acidic residues" evidence="16">
    <location>
        <begin position="265"/>
        <end position="279"/>
    </location>
</feature>
<dbReference type="FunFam" id="1.20.142.10:FF:000002">
    <property type="entry name" value="Poly [ADP-ribose] polymerase"/>
    <property type="match status" value="1"/>
</dbReference>
<dbReference type="InterPro" id="IPR036616">
    <property type="entry name" value="Poly(ADP-ribose)pol_reg_dom_sf"/>
</dbReference>
<name>A0A8H3HKI5_9AGAM</name>
<dbReference type="Gene3D" id="3.90.228.10">
    <property type="match status" value="1"/>
</dbReference>
<sequence length="656" mass="71628">MPRATRSSTKAAAAPANADPPAITDTATATAASASKPKAAAKKAPASKKRTRADTDTQDDTADTSKPAKTKRTKKSASKDDTVDADVDVADAAPATTSNDASGSNDQAQVQTDAKDATPPKSKTPEPPAKMVSVLKRGAAPVDPLSPHLVSTHQVYVDDQGEIWDAMLNQTDAINNNNKFYVIQLLHPTNNKNSVTLHVRWGRVGENGAAQDKGPWSPAQAVQEFLKQFKSKAGTDWKNRKTMQPKKGKYMWLERAYGDEEEDNDKGKGKDDGPREKTPEPTLGPELLDLASLIFSVSLIQAALSEMNYDANKLPLGKLAKSTILNGFTALKGIAEVLAEPNGARATELGGQRNACITLTNAYYSVIPHSFGRRHPIVIDRSEILKRELELVDALGDMEIANKIMSDSRSRDADGNPVNPLDANMRSLDLKSIDPVARGSKEWDVITSYMTGTHGATHSSYRGELRNLFRVERNGETENWNGAGWDKLADGEKMLLWHGSRSTNFAGILKQGLRIAPPEAPVTGYMFGKGVYFADAFSKSANYCHAGQSRNIGIMLLCEVAVKPYLELNNSDYYADQNSKNHQKIATKGVGMAQPAEWQDCSDALGWDDLKGVIMPKGGLKQLKPHGAWLQYNEYIVYSPSQIRVRYLLMVEMKNR</sequence>
<feature type="compositionally biased region" description="Polar residues" evidence="16">
    <location>
        <begin position="99"/>
        <end position="112"/>
    </location>
</feature>
<dbReference type="Gene3D" id="2.20.140.10">
    <property type="entry name" value="WGR domain"/>
    <property type="match status" value="1"/>
</dbReference>
<dbReference type="CDD" id="cd01437">
    <property type="entry name" value="parp_like"/>
    <property type="match status" value="1"/>
</dbReference>
<keyword evidence="7" id="KW-0013">ADP-ribosylation</keyword>
<dbReference type="GO" id="GO:0016779">
    <property type="term" value="F:nucleotidyltransferase activity"/>
    <property type="evidence" value="ECO:0007669"/>
    <property type="project" value="UniProtKB-KW"/>
</dbReference>
<evidence type="ECO:0000313" key="20">
    <source>
        <dbReference type="EMBL" id="CAE6521178.1"/>
    </source>
</evidence>
<dbReference type="GO" id="GO:0003677">
    <property type="term" value="F:DNA binding"/>
    <property type="evidence" value="ECO:0007669"/>
    <property type="project" value="UniProtKB-KW"/>
</dbReference>
<dbReference type="InterPro" id="IPR036930">
    <property type="entry name" value="WGR_dom_sf"/>
</dbReference>
<dbReference type="GO" id="GO:0008270">
    <property type="term" value="F:zinc ion binding"/>
    <property type="evidence" value="ECO:0007669"/>
    <property type="project" value="UniProtKB-KW"/>
</dbReference>
<dbReference type="AlphaFoldDB" id="A0A8H3HKI5"/>
<evidence type="ECO:0000259" key="17">
    <source>
        <dbReference type="PROSITE" id="PS51059"/>
    </source>
</evidence>
<dbReference type="PROSITE" id="PS51059">
    <property type="entry name" value="PARP_CATALYTIC"/>
    <property type="match status" value="1"/>
</dbReference>
<dbReference type="GO" id="GO:0070212">
    <property type="term" value="P:protein poly-ADP-ribosylation"/>
    <property type="evidence" value="ECO:0007669"/>
    <property type="project" value="TreeGrafter"/>
</dbReference>
<dbReference type="InterPro" id="IPR004102">
    <property type="entry name" value="Poly(ADP-ribose)pol_reg_dom"/>
</dbReference>
<reference evidence="20" key="1">
    <citation type="submission" date="2021-01" db="EMBL/GenBank/DDBJ databases">
        <authorList>
            <person name="Kaushik A."/>
        </authorList>
    </citation>
    <scope>NUCLEOTIDE SEQUENCE</scope>
    <source>
        <strain evidence="20">AG6-10EEA</strain>
    </source>
</reference>
<accession>A0A8H3HKI5</accession>
<dbReference type="InterPro" id="IPR012317">
    <property type="entry name" value="Poly(ADP-ribose)pol_cat_dom"/>
</dbReference>
<dbReference type="InterPro" id="IPR050800">
    <property type="entry name" value="ARTD/PARP"/>
</dbReference>
<keyword evidence="3 15" id="KW-0808">Transferase</keyword>
<keyword evidence="4" id="KW-0548">Nucleotidyltransferase</keyword>
<evidence type="ECO:0000256" key="12">
    <source>
        <dbReference type="ARBA" id="ARBA00023242"/>
    </source>
</evidence>
<dbReference type="SUPFAM" id="SSF47587">
    <property type="entry name" value="Domain of poly(ADP-ribose) polymerase"/>
    <property type="match status" value="1"/>
</dbReference>
<evidence type="ECO:0000259" key="18">
    <source>
        <dbReference type="PROSITE" id="PS51060"/>
    </source>
</evidence>
<evidence type="ECO:0000256" key="3">
    <source>
        <dbReference type="ARBA" id="ARBA00022679"/>
    </source>
</evidence>
<dbReference type="GO" id="GO:0005730">
    <property type="term" value="C:nucleolus"/>
    <property type="evidence" value="ECO:0007669"/>
    <property type="project" value="TreeGrafter"/>
</dbReference>
<keyword evidence="2 15" id="KW-0328">Glycosyltransferase</keyword>
<evidence type="ECO:0000256" key="8">
    <source>
        <dbReference type="ARBA" id="ARBA00022771"/>
    </source>
</evidence>
<evidence type="ECO:0000256" key="7">
    <source>
        <dbReference type="ARBA" id="ARBA00022765"/>
    </source>
</evidence>
<organism evidence="20 21">
    <name type="scientific">Rhizoctonia solani</name>
    <dbReference type="NCBI Taxonomy" id="456999"/>
    <lineage>
        <taxon>Eukaryota</taxon>
        <taxon>Fungi</taxon>
        <taxon>Dikarya</taxon>
        <taxon>Basidiomycota</taxon>
        <taxon>Agaricomycotina</taxon>
        <taxon>Agaricomycetes</taxon>
        <taxon>Cantharellales</taxon>
        <taxon>Ceratobasidiaceae</taxon>
        <taxon>Rhizoctonia</taxon>
    </lineage>
</organism>
<dbReference type="CDD" id="cd07997">
    <property type="entry name" value="WGR_PARP"/>
    <property type="match status" value="1"/>
</dbReference>
<dbReference type="PROSITE" id="PS51060">
    <property type="entry name" value="PARP_ALPHA_HD"/>
    <property type="match status" value="1"/>
</dbReference>
<evidence type="ECO:0000256" key="6">
    <source>
        <dbReference type="ARBA" id="ARBA00022737"/>
    </source>
</evidence>
<feature type="domain" description="WGR" evidence="19">
    <location>
        <begin position="152"/>
        <end position="250"/>
    </location>
</feature>
<gene>
    <name evidence="20" type="ORF">RDB_LOCUS148216</name>
</gene>
<evidence type="ECO:0000256" key="5">
    <source>
        <dbReference type="ARBA" id="ARBA00022723"/>
    </source>
</evidence>
<dbReference type="GO" id="GO:0006302">
    <property type="term" value="P:double-strand break repair"/>
    <property type="evidence" value="ECO:0007669"/>
    <property type="project" value="TreeGrafter"/>
</dbReference>
<feature type="domain" description="PARP alpha-helical" evidence="18">
    <location>
        <begin position="280"/>
        <end position="406"/>
    </location>
</feature>
<dbReference type="PROSITE" id="PS51977">
    <property type="entry name" value="WGR"/>
    <property type="match status" value="1"/>
</dbReference>
<dbReference type="Pfam" id="PF00644">
    <property type="entry name" value="PARP"/>
    <property type="match status" value="1"/>
</dbReference>
<comment type="similarity">
    <text evidence="13">Belongs to the ARTD/PARP family.</text>
</comment>
<evidence type="ECO:0000313" key="21">
    <source>
        <dbReference type="Proteomes" id="UP000663853"/>
    </source>
</evidence>
<evidence type="ECO:0000256" key="10">
    <source>
        <dbReference type="ARBA" id="ARBA00023027"/>
    </source>
</evidence>
<dbReference type="EC" id="2.4.2.-" evidence="15"/>
<dbReference type="SMART" id="SM00773">
    <property type="entry name" value="WGR"/>
    <property type="match status" value="1"/>
</dbReference>
<dbReference type="InterPro" id="IPR008893">
    <property type="entry name" value="WGR_domain"/>
</dbReference>
<evidence type="ECO:0000256" key="16">
    <source>
        <dbReference type="SAM" id="MobiDB-lite"/>
    </source>
</evidence>
<comment type="subcellular location">
    <subcellularLocation>
        <location evidence="1">Nucleus</location>
    </subcellularLocation>
</comment>
<dbReference type="PANTHER" id="PTHR10459">
    <property type="entry name" value="DNA LIGASE"/>
    <property type="match status" value="1"/>
</dbReference>
<evidence type="ECO:0000256" key="9">
    <source>
        <dbReference type="ARBA" id="ARBA00022833"/>
    </source>
</evidence>
<evidence type="ECO:0000256" key="11">
    <source>
        <dbReference type="ARBA" id="ARBA00023125"/>
    </source>
</evidence>
<evidence type="ECO:0000256" key="2">
    <source>
        <dbReference type="ARBA" id="ARBA00022676"/>
    </source>
</evidence>
<dbReference type="Pfam" id="PF05406">
    <property type="entry name" value="WGR"/>
    <property type="match status" value="1"/>
</dbReference>
<feature type="region of interest" description="Disordered" evidence="16">
    <location>
        <begin position="1"/>
        <end position="129"/>
    </location>
</feature>
<evidence type="ECO:0000259" key="19">
    <source>
        <dbReference type="PROSITE" id="PS51977"/>
    </source>
</evidence>
<dbReference type="EMBL" id="CAJMXA010003885">
    <property type="protein sequence ID" value="CAE6521178.1"/>
    <property type="molecule type" value="Genomic_DNA"/>
</dbReference>
<keyword evidence="6" id="KW-0677">Repeat</keyword>
<keyword evidence="10 15" id="KW-0520">NAD</keyword>
<feature type="compositionally biased region" description="Low complexity" evidence="16">
    <location>
        <begin position="1"/>
        <end position="38"/>
    </location>
</feature>
<dbReference type="Gene3D" id="1.20.142.10">
    <property type="entry name" value="Poly(ADP-ribose) polymerase, regulatory domain"/>
    <property type="match status" value="1"/>
</dbReference>
<dbReference type="GO" id="GO:0003950">
    <property type="term" value="F:NAD+ poly-ADP-ribosyltransferase activity"/>
    <property type="evidence" value="ECO:0007669"/>
    <property type="project" value="UniProtKB-UniRule"/>
</dbReference>
<dbReference type="PANTHER" id="PTHR10459:SF60">
    <property type="entry name" value="POLY [ADP-RIBOSE] POLYMERASE 2"/>
    <property type="match status" value="1"/>
</dbReference>
<keyword evidence="9" id="KW-0862">Zinc</keyword>
<evidence type="ECO:0000256" key="4">
    <source>
        <dbReference type="ARBA" id="ARBA00022695"/>
    </source>
</evidence>
<dbReference type="SUPFAM" id="SSF56399">
    <property type="entry name" value="ADP-ribosylation"/>
    <property type="match status" value="1"/>
</dbReference>
<keyword evidence="8" id="KW-0863">Zinc-finger</keyword>
<keyword evidence="11" id="KW-0238">DNA-binding</keyword>
<protein>
    <recommendedName>
        <fullName evidence="15">Poly [ADP-ribose] polymerase</fullName>
        <shortName evidence="15">PARP</shortName>
        <ecNumber evidence="15">2.4.2.-</ecNumber>
    </recommendedName>
</protein>
<feature type="compositionally biased region" description="Basic residues" evidence="16">
    <location>
        <begin position="39"/>
        <end position="51"/>
    </location>
</feature>